<keyword evidence="3" id="KW-1185">Reference proteome</keyword>
<organism evidence="2 3">
    <name type="scientific">Pseudoneobacillus rhizosphaerae</name>
    <dbReference type="NCBI Taxonomy" id="2880968"/>
    <lineage>
        <taxon>Bacteria</taxon>
        <taxon>Bacillati</taxon>
        <taxon>Bacillota</taxon>
        <taxon>Bacilli</taxon>
        <taxon>Bacillales</taxon>
        <taxon>Bacillaceae</taxon>
        <taxon>Pseudoneobacillus</taxon>
    </lineage>
</organism>
<dbReference type="RefSeq" id="WP_230495502.1">
    <property type="nucleotide sequence ID" value="NZ_CAKJTG010000004.1"/>
</dbReference>
<keyword evidence="1" id="KW-1133">Transmembrane helix</keyword>
<keyword evidence="1" id="KW-0472">Membrane</keyword>
<reference evidence="2" key="1">
    <citation type="submission" date="2021-10" db="EMBL/GenBank/DDBJ databases">
        <authorList>
            <person name="Criscuolo A."/>
        </authorList>
    </citation>
    <scope>NUCLEOTIDE SEQUENCE</scope>
    <source>
        <strain evidence="2">CIP111885</strain>
    </source>
</reference>
<comment type="caution">
    <text evidence="2">The sequence shown here is derived from an EMBL/GenBank/DDBJ whole genome shotgun (WGS) entry which is preliminary data.</text>
</comment>
<evidence type="ECO:0000313" key="3">
    <source>
        <dbReference type="Proteomes" id="UP000789845"/>
    </source>
</evidence>
<accession>A0A9C7G6Z5</accession>
<dbReference type="EMBL" id="CAKJTG010000004">
    <property type="protein sequence ID" value="CAG9607236.1"/>
    <property type="molecule type" value="Genomic_DNA"/>
</dbReference>
<sequence>MAVWWIATFGLVLCLGFIGGTIIYGIKGALHSDDSTIVDPLPKEKD</sequence>
<gene>
    <name evidence="2" type="ORF">NEOCIP111885_00926</name>
</gene>
<proteinExistence type="predicted"/>
<dbReference type="AlphaFoldDB" id="A0A9C7G6Z5"/>
<evidence type="ECO:0000256" key="1">
    <source>
        <dbReference type="SAM" id="Phobius"/>
    </source>
</evidence>
<protein>
    <submittedName>
        <fullName evidence="2">Uncharacterized protein</fullName>
    </submittedName>
</protein>
<feature type="transmembrane region" description="Helical" evidence="1">
    <location>
        <begin position="6"/>
        <end position="26"/>
    </location>
</feature>
<dbReference type="Proteomes" id="UP000789845">
    <property type="component" value="Unassembled WGS sequence"/>
</dbReference>
<name>A0A9C7G6Z5_9BACI</name>
<evidence type="ECO:0000313" key="2">
    <source>
        <dbReference type="EMBL" id="CAG9607236.1"/>
    </source>
</evidence>
<keyword evidence="1" id="KW-0812">Transmembrane</keyword>